<evidence type="ECO:0000256" key="13">
    <source>
        <dbReference type="ARBA" id="ARBA00049201"/>
    </source>
</evidence>
<dbReference type="SUPFAM" id="SSF53756">
    <property type="entry name" value="UDP-Glycosyltransferase/glycogen phosphorylase"/>
    <property type="match status" value="1"/>
</dbReference>
<sequence length="351" mass="39753">MRILLIKMSSMGDVFHTFPALSDAQQNIPGLIVDWVVEGAFSEIPKWHPVVDKVYPIELRKWRTSLFRKQTRQEIKAFFKEVNQTDYDLVIDAQGLLKSAWVARKINAKIAGYDWKSAREPLATLFYDSKCSVAKNQHAILRLRQLVAQGLGYVLPENAPIVYGLDTQAWSKPQLVTEQFAEHEYWVFLHGTTWDTKYWPESYWIELLKKVNALGKKVILPWGNQEEHERALRITSSLEGQNNPSGRKVWVPPEMLSLNDMAKTLKNAEAVVSVDTGLSHVAAALEVPMVVLYRVTDPKLVGADGSEVVRLESPCAPDYIKKFSNHNQEIESLQGLSVDDVLSALLEKLKG</sequence>
<evidence type="ECO:0000313" key="14">
    <source>
        <dbReference type="EMBL" id="WEJ62130.1"/>
    </source>
</evidence>
<evidence type="ECO:0000256" key="6">
    <source>
        <dbReference type="ARBA" id="ARBA00022679"/>
    </source>
</evidence>
<name>A0ABY8CBS6_9GAMM</name>
<evidence type="ECO:0000256" key="7">
    <source>
        <dbReference type="ARBA" id="ARBA00022985"/>
    </source>
</evidence>
<evidence type="ECO:0000256" key="1">
    <source>
        <dbReference type="ARBA" id="ARBA00004515"/>
    </source>
</evidence>
<protein>
    <recommendedName>
        <fullName evidence="11">Lipopolysaccharide heptosyltransferase 1</fullName>
        <ecNumber evidence="10">2.4.99.23</ecNumber>
    </recommendedName>
    <alternativeName>
        <fullName evidence="12">ADP-heptose:lipopolysaccharide heptosyltransferase I</fullName>
    </alternativeName>
</protein>
<dbReference type="RefSeq" id="WP_275594387.1">
    <property type="nucleotide sequence ID" value="NZ_CP102381.1"/>
</dbReference>
<evidence type="ECO:0000256" key="3">
    <source>
        <dbReference type="ARBA" id="ARBA00022475"/>
    </source>
</evidence>
<dbReference type="NCBIfam" id="TIGR02193">
    <property type="entry name" value="heptsyl_trn_I"/>
    <property type="match status" value="1"/>
</dbReference>
<organism evidence="14 15">
    <name type="scientific">Thiomicrorhabdus lithotrophica</name>
    <dbReference type="NCBI Taxonomy" id="2949997"/>
    <lineage>
        <taxon>Bacteria</taxon>
        <taxon>Pseudomonadati</taxon>
        <taxon>Pseudomonadota</taxon>
        <taxon>Gammaproteobacteria</taxon>
        <taxon>Thiotrichales</taxon>
        <taxon>Piscirickettsiaceae</taxon>
        <taxon>Thiomicrorhabdus</taxon>
    </lineage>
</organism>
<proteinExistence type="inferred from homology"/>
<dbReference type="Proteomes" id="UP001222275">
    <property type="component" value="Chromosome"/>
</dbReference>
<keyword evidence="6" id="KW-0808">Transferase</keyword>
<comment type="subcellular location">
    <subcellularLocation>
        <location evidence="1">Cell inner membrane</location>
        <topology evidence="1">Peripheral membrane protein</topology>
        <orientation evidence="1">Cytoplasmic side</orientation>
    </subcellularLocation>
</comment>
<dbReference type="InterPro" id="IPR051199">
    <property type="entry name" value="LPS_LOS_Heptosyltrfase"/>
</dbReference>
<gene>
    <name evidence="14" type="primary">waaC</name>
    <name evidence="14" type="ORF">NR989_08920</name>
</gene>
<dbReference type="PANTHER" id="PTHR30160:SF19">
    <property type="entry name" value="LIPOPOLYSACCHARIDE HEPTOSYLTRANSFERASE 1"/>
    <property type="match status" value="1"/>
</dbReference>
<evidence type="ECO:0000256" key="5">
    <source>
        <dbReference type="ARBA" id="ARBA00022676"/>
    </source>
</evidence>
<evidence type="ECO:0000256" key="11">
    <source>
        <dbReference type="ARBA" id="ARBA00044190"/>
    </source>
</evidence>
<dbReference type="InterPro" id="IPR002201">
    <property type="entry name" value="Glyco_trans_9"/>
</dbReference>
<dbReference type="PANTHER" id="PTHR30160">
    <property type="entry name" value="TETRAACYLDISACCHARIDE 4'-KINASE-RELATED"/>
    <property type="match status" value="1"/>
</dbReference>
<comment type="similarity">
    <text evidence="9">Belongs to the glycosyltransferase 9 family.</text>
</comment>
<evidence type="ECO:0000256" key="10">
    <source>
        <dbReference type="ARBA" id="ARBA00044041"/>
    </source>
</evidence>
<keyword evidence="8" id="KW-0472">Membrane</keyword>
<evidence type="ECO:0000256" key="2">
    <source>
        <dbReference type="ARBA" id="ARBA00004713"/>
    </source>
</evidence>
<keyword evidence="5" id="KW-0328">Glycosyltransferase</keyword>
<keyword evidence="4" id="KW-0997">Cell inner membrane</keyword>
<keyword evidence="15" id="KW-1185">Reference proteome</keyword>
<dbReference type="Pfam" id="PF01075">
    <property type="entry name" value="Glyco_transf_9"/>
    <property type="match status" value="1"/>
</dbReference>
<evidence type="ECO:0000256" key="12">
    <source>
        <dbReference type="ARBA" id="ARBA00044330"/>
    </source>
</evidence>
<evidence type="ECO:0000256" key="4">
    <source>
        <dbReference type="ARBA" id="ARBA00022519"/>
    </source>
</evidence>
<accession>A0ABY8CBS6</accession>
<evidence type="ECO:0000256" key="8">
    <source>
        <dbReference type="ARBA" id="ARBA00023136"/>
    </source>
</evidence>
<comment type="pathway">
    <text evidence="2">Bacterial outer membrane biogenesis; LPS core biosynthesis.</text>
</comment>
<dbReference type="EC" id="2.4.99.23" evidence="10"/>
<dbReference type="Gene3D" id="3.40.50.2000">
    <property type="entry name" value="Glycogen Phosphorylase B"/>
    <property type="match status" value="2"/>
</dbReference>
<keyword evidence="3" id="KW-1003">Cell membrane</keyword>
<dbReference type="EMBL" id="CP102381">
    <property type="protein sequence ID" value="WEJ62130.1"/>
    <property type="molecule type" value="Genomic_DNA"/>
</dbReference>
<dbReference type="CDD" id="cd03789">
    <property type="entry name" value="GT9_LPS_heptosyltransferase"/>
    <property type="match status" value="1"/>
</dbReference>
<evidence type="ECO:0000256" key="9">
    <source>
        <dbReference type="ARBA" id="ARBA00043995"/>
    </source>
</evidence>
<evidence type="ECO:0000313" key="15">
    <source>
        <dbReference type="Proteomes" id="UP001222275"/>
    </source>
</evidence>
<dbReference type="InterPro" id="IPR011908">
    <property type="entry name" value="LipoPS_heptosylTferase-I"/>
</dbReference>
<reference evidence="14 15" key="1">
    <citation type="submission" date="2022-06" db="EMBL/GenBank/DDBJ databases">
        <title>Thiomicrohabdus sp. nov, an obligately chemolithoautotrophic, sulfur-oxidizing bacterium isolated from beach of Guanyin Mountain. Amoy.</title>
        <authorList>
            <person name="Zhu H."/>
        </authorList>
    </citation>
    <scope>NUCLEOTIDE SEQUENCE [LARGE SCALE GENOMIC DNA]</scope>
    <source>
        <strain evidence="14 15">XGS-01</strain>
    </source>
</reference>
<keyword evidence="7" id="KW-0448">Lipopolysaccharide biosynthesis</keyword>
<comment type="catalytic activity">
    <reaction evidence="13">
        <text>an alpha-Kdo-(2-&gt;4)-alpha-Kdo-(2-&gt;6)-lipid A + ADP-L-glycero-beta-D-manno-heptose = an L-alpha-D-Hep-(1-&gt;5)-[alpha-Kdo-(2-&gt;4)]-alpha-Kdo-(2-&gt;6)-lipid A + ADP + H(+)</text>
        <dbReference type="Rhea" id="RHEA:74067"/>
        <dbReference type="ChEBI" id="CHEBI:15378"/>
        <dbReference type="ChEBI" id="CHEBI:61506"/>
        <dbReference type="ChEBI" id="CHEBI:176431"/>
        <dbReference type="ChEBI" id="CHEBI:193068"/>
        <dbReference type="ChEBI" id="CHEBI:456216"/>
        <dbReference type="EC" id="2.4.99.23"/>
    </reaction>
</comment>